<gene>
    <name evidence="2" type="ORF">BCHO_0862</name>
</gene>
<name>A0A087AF93_9BIFI</name>
<protein>
    <submittedName>
        <fullName evidence="2">Gp72</fullName>
    </submittedName>
</protein>
<accession>A0A087AF93</accession>
<keyword evidence="3" id="KW-1185">Reference proteome</keyword>
<proteinExistence type="predicted"/>
<dbReference type="STRING" id="35760.BCHO_0862"/>
<feature type="region of interest" description="Disordered" evidence="1">
    <location>
        <begin position="155"/>
        <end position="190"/>
    </location>
</feature>
<dbReference type="AlphaFoldDB" id="A0A087AF93"/>
<sequence length="353" mass="39356">MRIRSIRPEFYDSESMGAVSWDARFVFECLWSYVQDNGVNRDNARMIRGTCMPYDGDDMIPRIEAALDELEAVGCIIRYEWRGKKLLWLPNFLTYQQIARPSKCLFPTPEQLEDAEDSMDTRETPSNTHEPSLHTHDTLMSDRCTFTTGVGVGVGDRSEDISSSGGGSSKSTLTRAHAREAAAAPTGDDARREEALLEAWLPTSDDLAHAASLGVDGKTLADKMRDKLTRKGFDACGIHRRTPQALDAMFRTWIEHEAQWAKEKPKQVKPPDPVHVAPPRHSWCGPEVRAIMTPYRDRFPEPNPGDVGPGQAWFEACKDVARRLDDGEDEASIIEWADATYGALPATTATNTS</sequence>
<dbReference type="Proteomes" id="UP000028995">
    <property type="component" value="Unassembled WGS sequence"/>
</dbReference>
<evidence type="ECO:0000313" key="3">
    <source>
        <dbReference type="Proteomes" id="UP000028995"/>
    </source>
</evidence>
<comment type="caution">
    <text evidence="2">The sequence shown here is derived from an EMBL/GenBank/DDBJ whole genome shotgun (WGS) entry which is preliminary data.</text>
</comment>
<dbReference type="OrthoDB" id="3383452at2"/>
<evidence type="ECO:0000256" key="1">
    <source>
        <dbReference type="SAM" id="MobiDB-lite"/>
    </source>
</evidence>
<reference evidence="2 3" key="1">
    <citation type="submission" date="2014-03" db="EMBL/GenBank/DDBJ databases">
        <title>Genomics of Bifidobacteria.</title>
        <authorList>
            <person name="Ventura M."/>
            <person name="Milani C."/>
            <person name="Lugli G.A."/>
        </authorList>
    </citation>
    <scope>NUCLEOTIDE SEQUENCE [LARGE SCALE GENOMIC DNA]</scope>
    <source>
        <strain evidence="2 3">LMG 10510</strain>
    </source>
</reference>
<feature type="region of interest" description="Disordered" evidence="1">
    <location>
        <begin position="112"/>
        <end position="139"/>
    </location>
</feature>
<evidence type="ECO:0000313" key="2">
    <source>
        <dbReference type="EMBL" id="KFI57443.1"/>
    </source>
</evidence>
<dbReference type="EMBL" id="JGYU01000005">
    <property type="protein sequence ID" value="KFI57443.1"/>
    <property type="molecule type" value="Genomic_DNA"/>
</dbReference>
<dbReference type="RefSeq" id="WP_034256240.1">
    <property type="nucleotide sequence ID" value="NZ_JGYU01000005.1"/>
</dbReference>
<organism evidence="2 3">
    <name type="scientific">Bifidobacterium choerinum</name>
    <dbReference type="NCBI Taxonomy" id="35760"/>
    <lineage>
        <taxon>Bacteria</taxon>
        <taxon>Bacillati</taxon>
        <taxon>Actinomycetota</taxon>
        <taxon>Actinomycetes</taxon>
        <taxon>Bifidobacteriales</taxon>
        <taxon>Bifidobacteriaceae</taxon>
        <taxon>Bifidobacterium</taxon>
    </lineage>
</organism>